<gene>
    <name evidence="1" type="ORF">CSSPTR1EN2_LOCUS1125</name>
</gene>
<reference evidence="1 2" key="1">
    <citation type="submission" date="2024-02" db="EMBL/GenBank/DDBJ databases">
        <authorList>
            <consortium name="ELIXIR-Norway"/>
            <consortium name="Elixir Norway"/>
        </authorList>
    </citation>
    <scope>NUCLEOTIDE SEQUENCE [LARGE SCALE GENOMIC DNA]</scope>
</reference>
<sequence>MRLRRLDSLMLETVLQLSQAGAAGTALDDRHQKSWQNWWTSPWSAAAITCSNHGSSSPSSIYSPGSHGCLLLKTCEGDCQPFAQKKHTRHSIKGILKKGELDTIGAAMGELLGEDSMAADRPTFLKIEPESIRSSNQLQHGFGPTACVASQHQL</sequence>
<proteinExistence type="predicted"/>
<organism evidence="1 2">
    <name type="scientific">Sphagnum troendelagicum</name>
    <dbReference type="NCBI Taxonomy" id="128251"/>
    <lineage>
        <taxon>Eukaryota</taxon>
        <taxon>Viridiplantae</taxon>
        <taxon>Streptophyta</taxon>
        <taxon>Embryophyta</taxon>
        <taxon>Bryophyta</taxon>
        <taxon>Sphagnophytina</taxon>
        <taxon>Sphagnopsida</taxon>
        <taxon>Sphagnales</taxon>
        <taxon>Sphagnaceae</taxon>
        <taxon>Sphagnum</taxon>
    </lineage>
</organism>
<name>A0ABP0TAE5_9BRYO</name>
<protein>
    <submittedName>
        <fullName evidence="1">Uncharacterized protein</fullName>
    </submittedName>
</protein>
<accession>A0ABP0TAE5</accession>
<keyword evidence="2" id="KW-1185">Reference proteome</keyword>
<evidence type="ECO:0000313" key="1">
    <source>
        <dbReference type="EMBL" id="CAK9190907.1"/>
    </source>
</evidence>
<dbReference type="EMBL" id="OZ019893">
    <property type="protein sequence ID" value="CAK9190907.1"/>
    <property type="molecule type" value="Genomic_DNA"/>
</dbReference>
<evidence type="ECO:0000313" key="2">
    <source>
        <dbReference type="Proteomes" id="UP001497512"/>
    </source>
</evidence>
<dbReference type="Proteomes" id="UP001497512">
    <property type="component" value="Chromosome 1"/>
</dbReference>